<evidence type="ECO:0000313" key="1">
    <source>
        <dbReference type="EMBL" id="GBP21134.1"/>
    </source>
</evidence>
<dbReference type="OrthoDB" id="425681at2759"/>
<reference evidence="1 2" key="1">
    <citation type="journal article" date="2019" name="Commun. Biol.">
        <title>The bagworm genome reveals a unique fibroin gene that provides high tensile strength.</title>
        <authorList>
            <person name="Kono N."/>
            <person name="Nakamura H."/>
            <person name="Ohtoshi R."/>
            <person name="Tomita M."/>
            <person name="Numata K."/>
            <person name="Arakawa K."/>
        </authorList>
    </citation>
    <scope>NUCLEOTIDE SEQUENCE [LARGE SCALE GENOMIC DNA]</scope>
</reference>
<organism evidence="1 2">
    <name type="scientific">Eumeta variegata</name>
    <name type="common">Bagworm moth</name>
    <name type="synonym">Eumeta japonica</name>
    <dbReference type="NCBI Taxonomy" id="151549"/>
    <lineage>
        <taxon>Eukaryota</taxon>
        <taxon>Metazoa</taxon>
        <taxon>Ecdysozoa</taxon>
        <taxon>Arthropoda</taxon>
        <taxon>Hexapoda</taxon>
        <taxon>Insecta</taxon>
        <taxon>Pterygota</taxon>
        <taxon>Neoptera</taxon>
        <taxon>Endopterygota</taxon>
        <taxon>Lepidoptera</taxon>
        <taxon>Glossata</taxon>
        <taxon>Ditrysia</taxon>
        <taxon>Tineoidea</taxon>
        <taxon>Psychidae</taxon>
        <taxon>Oiketicinae</taxon>
        <taxon>Eumeta</taxon>
    </lineage>
</organism>
<accession>A0A4C1U580</accession>
<dbReference type="EMBL" id="BGZK01000125">
    <property type="protein sequence ID" value="GBP21134.1"/>
    <property type="molecule type" value="Genomic_DNA"/>
</dbReference>
<dbReference type="Proteomes" id="UP000299102">
    <property type="component" value="Unassembled WGS sequence"/>
</dbReference>
<evidence type="ECO:0000313" key="2">
    <source>
        <dbReference type="Proteomes" id="UP000299102"/>
    </source>
</evidence>
<comment type="caution">
    <text evidence="1">The sequence shown here is derived from an EMBL/GenBank/DDBJ whole genome shotgun (WGS) entry which is preliminary data.</text>
</comment>
<sequence>MGTPSACELQVMVNKMNDFIKKKGMKVNVAKEKGENTTECNILIEGKKVEQVKEVPSSILFSKRVPSPKKLENRWCRVSWKDRCRNSDVKEQCALKENVVMRIERATCDTSPLGGGVPAPGPARRALRR</sequence>
<gene>
    <name evidence="1" type="ORF">EVAR_11165_1</name>
</gene>
<protein>
    <submittedName>
        <fullName evidence="1">Uncharacterized protein</fullName>
    </submittedName>
</protein>
<keyword evidence="2" id="KW-1185">Reference proteome</keyword>
<dbReference type="AlphaFoldDB" id="A0A4C1U580"/>
<proteinExistence type="predicted"/>
<name>A0A4C1U580_EUMVA</name>